<protein>
    <submittedName>
        <fullName evidence="2">Uncharacterized protein</fullName>
    </submittedName>
</protein>
<dbReference type="Proteomes" id="UP000324585">
    <property type="component" value="Unassembled WGS sequence"/>
</dbReference>
<reference evidence="3" key="1">
    <citation type="journal article" date="2019" name="Nat. Commun.">
        <title>Expansion of phycobilisome linker gene families in mesophilic red algae.</title>
        <authorList>
            <person name="Lee J."/>
            <person name="Kim D."/>
            <person name="Bhattacharya D."/>
            <person name="Yoon H.S."/>
        </authorList>
    </citation>
    <scope>NUCLEOTIDE SEQUENCE [LARGE SCALE GENOMIC DNA]</scope>
    <source>
        <strain evidence="3">CCMP 1328</strain>
    </source>
</reference>
<accession>A0A5J4Z4D2</accession>
<evidence type="ECO:0000313" key="3">
    <source>
        <dbReference type="Proteomes" id="UP000324585"/>
    </source>
</evidence>
<dbReference type="EMBL" id="VRMN01000001">
    <property type="protein sequence ID" value="KAA8498849.1"/>
    <property type="molecule type" value="Genomic_DNA"/>
</dbReference>
<feature type="region of interest" description="Disordered" evidence="1">
    <location>
        <begin position="91"/>
        <end position="120"/>
    </location>
</feature>
<proteinExistence type="predicted"/>
<dbReference type="AlphaFoldDB" id="A0A5J4Z4D2"/>
<sequence>MDRDVIAAPAERRGRSRIVARSNIRKRSRSEARHEHAILMESQARIKYLERRGTLGSETAKRSASLPIINCTSEHDVKELTIFLQSVLKSSTSVSTSADEDNLLASSEWSDQETSFKALE</sequence>
<name>A0A5J4Z4D2_PORPP</name>
<organism evidence="2 3">
    <name type="scientific">Porphyridium purpureum</name>
    <name type="common">Red alga</name>
    <name type="synonym">Porphyridium cruentum</name>
    <dbReference type="NCBI Taxonomy" id="35688"/>
    <lineage>
        <taxon>Eukaryota</taxon>
        <taxon>Rhodophyta</taxon>
        <taxon>Bangiophyceae</taxon>
        <taxon>Porphyridiales</taxon>
        <taxon>Porphyridiaceae</taxon>
        <taxon>Porphyridium</taxon>
    </lineage>
</organism>
<feature type="compositionally biased region" description="Polar residues" evidence="1">
    <location>
        <begin position="104"/>
        <end position="120"/>
    </location>
</feature>
<keyword evidence="3" id="KW-1185">Reference proteome</keyword>
<comment type="caution">
    <text evidence="2">The sequence shown here is derived from an EMBL/GenBank/DDBJ whole genome shotgun (WGS) entry which is preliminary data.</text>
</comment>
<evidence type="ECO:0000313" key="2">
    <source>
        <dbReference type="EMBL" id="KAA8498849.1"/>
    </source>
</evidence>
<gene>
    <name evidence="2" type="ORF">FVE85_6434</name>
</gene>
<evidence type="ECO:0000256" key="1">
    <source>
        <dbReference type="SAM" id="MobiDB-lite"/>
    </source>
</evidence>